<gene>
    <name evidence="2" type="ORF">FEQUK3_LOCUS1878</name>
</gene>
<proteinExistence type="predicted"/>
<comment type="caution">
    <text evidence="2">The sequence shown here is derived from an EMBL/GenBank/DDBJ whole genome shotgun (WGS) entry which is preliminary data.</text>
</comment>
<dbReference type="InterPro" id="IPR019819">
    <property type="entry name" value="Carboxylesterase_B_CS"/>
</dbReference>
<dbReference type="EMBL" id="CAJSTJ010000088">
    <property type="protein sequence ID" value="CAG7556173.1"/>
    <property type="molecule type" value="Genomic_DNA"/>
</dbReference>
<protein>
    <recommendedName>
        <fullName evidence="1">Carboxylesterase type B domain-containing protein</fullName>
    </recommendedName>
</protein>
<organism evidence="2 3">
    <name type="scientific">Fusarium equiseti</name>
    <name type="common">Fusarium scirpi</name>
    <dbReference type="NCBI Taxonomy" id="61235"/>
    <lineage>
        <taxon>Eukaryota</taxon>
        <taxon>Fungi</taxon>
        <taxon>Dikarya</taxon>
        <taxon>Ascomycota</taxon>
        <taxon>Pezizomycotina</taxon>
        <taxon>Sordariomycetes</taxon>
        <taxon>Hypocreomycetidae</taxon>
        <taxon>Hypocreales</taxon>
        <taxon>Nectriaceae</taxon>
        <taxon>Fusarium</taxon>
        <taxon>Fusarium incarnatum-equiseti species complex</taxon>
    </lineage>
</organism>
<evidence type="ECO:0000259" key="1">
    <source>
        <dbReference type="Pfam" id="PF00135"/>
    </source>
</evidence>
<dbReference type="InterPro" id="IPR050309">
    <property type="entry name" value="Type-B_Carboxylest/Lipase"/>
</dbReference>
<sequence>MRYAAPPVGALRFMPPQDPRKSRKVKDASKFKTKCLSSGISASVIGKTQSEDCLFVNVFAPTNATRKARLPVYLFIQGGAFNSNGHASTDGTALIQAAGMNMIVVAPNYRVSIFGFLSHGDKLQPNNGLLDQRKQFNGFRRGSSSGGASVAFHLAAYGSRDDKLFHAASAEFISSSPIVTLEQAAYRAQGVMSQLGCTEGDVMACMRNKTSFELSAAPKTFPAPGGTKAPISMWMPVIDGDLVRNSLWDSFSIGNFVKVPTIIGATTNEGIGFSPATSSQAQSDGFWQAEYPMMNSSHTANISALYSSDTTKCSTPTCFSQQLRDSYGDMRFMCSGVSFTSAMSYWMPNKTWNYWYNVQNSPCGGVTHGIQGSAIWGSGRGSLPNSYLAGGVNANITTVMQGYWASFIRSYDPNKYRYANTSVWQAYSKTQRQRLVVGTGARTSLQNMTQTMQNRCDYFDSIASLVQQ</sequence>
<dbReference type="AlphaFoldDB" id="A0A8J2IFZ6"/>
<name>A0A8J2IFZ6_FUSEQ</name>
<accession>A0A8J2IFZ6</accession>
<evidence type="ECO:0000313" key="2">
    <source>
        <dbReference type="EMBL" id="CAG7556173.1"/>
    </source>
</evidence>
<feature type="domain" description="Carboxylesterase type B" evidence="1">
    <location>
        <begin position="142"/>
        <end position="449"/>
    </location>
</feature>
<reference evidence="2" key="1">
    <citation type="submission" date="2021-05" db="EMBL/GenBank/DDBJ databases">
        <authorList>
            <person name="Khan N."/>
        </authorList>
    </citation>
    <scope>NUCLEOTIDE SEQUENCE</scope>
</reference>
<evidence type="ECO:0000313" key="3">
    <source>
        <dbReference type="Proteomes" id="UP000693738"/>
    </source>
</evidence>
<dbReference type="InterPro" id="IPR002018">
    <property type="entry name" value="CarbesteraseB"/>
</dbReference>
<dbReference type="PANTHER" id="PTHR11559">
    <property type="entry name" value="CARBOXYLESTERASE"/>
    <property type="match status" value="1"/>
</dbReference>
<dbReference type="PROSITE" id="PS00941">
    <property type="entry name" value="CARBOXYLESTERASE_B_2"/>
    <property type="match status" value="1"/>
</dbReference>
<feature type="domain" description="Carboxylesterase type B" evidence="1">
    <location>
        <begin position="1"/>
        <end position="133"/>
    </location>
</feature>
<dbReference type="Proteomes" id="UP000693738">
    <property type="component" value="Unassembled WGS sequence"/>
</dbReference>
<dbReference type="Pfam" id="PF00135">
    <property type="entry name" value="COesterase"/>
    <property type="match status" value="2"/>
</dbReference>